<reference evidence="1" key="2">
    <citation type="submission" date="2021-09" db="EMBL/GenBank/DDBJ databases">
        <authorList>
            <person name="Jia N."/>
            <person name="Wang J."/>
            <person name="Shi W."/>
            <person name="Du L."/>
            <person name="Sun Y."/>
            <person name="Zhan W."/>
            <person name="Jiang J."/>
            <person name="Wang Q."/>
            <person name="Zhang B."/>
            <person name="Ji P."/>
            <person name="Sakyi L.B."/>
            <person name="Cui X."/>
            <person name="Yuan T."/>
            <person name="Jiang B."/>
            <person name="Yang W."/>
            <person name="Lam T.T.-Y."/>
            <person name="Chang Q."/>
            <person name="Ding S."/>
            <person name="Wang X."/>
            <person name="Zhu J."/>
            <person name="Ruan X."/>
            <person name="Zhao L."/>
            <person name="Wei J."/>
            <person name="Que T."/>
            <person name="Du C."/>
            <person name="Cheng J."/>
            <person name="Dai P."/>
            <person name="Han X."/>
            <person name="Huang E."/>
            <person name="Gao Y."/>
            <person name="Liu J."/>
            <person name="Shao H."/>
            <person name="Ye R."/>
            <person name="Li L."/>
            <person name="Wei W."/>
            <person name="Wang X."/>
            <person name="Wang C."/>
            <person name="Huo Q."/>
            <person name="Li W."/>
            <person name="Guo W."/>
            <person name="Chen H."/>
            <person name="Chen S."/>
            <person name="Zhou L."/>
            <person name="Zhou L."/>
            <person name="Ni X."/>
            <person name="Tian J."/>
            <person name="Zhou Y."/>
            <person name="Sheng Y."/>
            <person name="Liu T."/>
            <person name="Pan Y."/>
            <person name="Xia L."/>
            <person name="Li J."/>
            <person name="Zhao F."/>
            <person name="Cao W."/>
        </authorList>
    </citation>
    <scope>NUCLEOTIDE SEQUENCE</scope>
    <source>
        <strain evidence="1">Rmic-2018</strain>
        <tissue evidence="1">Larvae</tissue>
    </source>
</reference>
<proteinExistence type="predicted"/>
<keyword evidence="2" id="KW-1185">Reference proteome</keyword>
<comment type="caution">
    <text evidence="1">The sequence shown here is derived from an EMBL/GenBank/DDBJ whole genome shotgun (WGS) entry which is preliminary data.</text>
</comment>
<reference evidence="1" key="1">
    <citation type="journal article" date="2020" name="Cell">
        <title>Large-Scale Comparative Analyses of Tick Genomes Elucidate Their Genetic Diversity and Vector Capacities.</title>
        <authorList>
            <consortium name="Tick Genome and Microbiome Consortium (TIGMIC)"/>
            <person name="Jia N."/>
            <person name="Wang J."/>
            <person name="Shi W."/>
            <person name="Du L."/>
            <person name="Sun Y."/>
            <person name="Zhan W."/>
            <person name="Jiang J.F."/>
            <person name="Wang Q."/>
            <person name="Zhang B."/>
            <person name="Ji P."/>
            <person name="Bell-Sakyi L."/>
            <person name="Cui X.M."/>
            <person name="Yuan T.T."/>
            <person name="Jiang B.G."/>
            <person name="Yang W.F."/>
            <person name="Lam T.T."/>
            <person name="Chang Q.C."/>
            <person name="Ding S.J."/>
            <person name="Wang X.J."/>
            <person name="Zhu J.G."/>
            <person name="Ruan X.D."/>
            <person name="Zhao L."/>
            <person name="Wei J.T."/>
            <person name="Ye R.Z."/>
            <person name="Que T.C."/>
            <person name="Du C.H."/>
            <person name="Zhou Y.H."/>
            <person name="Cheng J.X."/>
            <person name="Dai P.F."/>
            <person name="Guo W.B."/>
            <person name="Han X.H."/>
            <person name="Huang E.J."/>
            <person name="Li L.F."/>
            <person name="Wei W."/>
            <person name="Gao Y.C."/>
            <person name="Liu J.Z."/>
            <person name="Shao H.Z."/>
            <person name="Wang X."/>
            <person name="Wang C.C."/>
            <person name="Yang T.C."/>
            <person name="Huo Q.B."/>
            <person name="Li W."/>
            <person name="Chen H.Y."/>
            <person name="Chen S.E."/>
            <person name="Zhou L.G."/>
            <person name="Ni X.B."/>
            <person name="Tian J.H."/>
            <person name="Sheng Y."/>
            <person name="Liu T."/>
            <person name="Pan Y.S."/>
            <person name="Xia L.Y."/>
            <person name="Li J."/>
            <person name="Zhao F."/>
            <person name="Cao W.C."/>
        </authorList>
    </citation>
    <scope>NUCLEOTIDE SEQUENCE</scope>
    <source>
        <strain evidence="1">Rmic-2018</strain>
    </source>
</reference>
<evidence type="ECO:0000313" key="1">
    <source>
        <dbReference type="EMBL" id="KAH7986485.1"/>
    </source>
</evidence>
<gene>
    <name evidence="1" type="ORF">HPB51_026661</name>
</gene>
<dbReference type="InterPro" id="IPR032675">
    <property type="entry name" value="LRR_dom_sf"/>
</dbReference>
<dbReference type="EMBL" id="JABSTU010001150">
    <property type="protein sequence ID" value="KAH7986485.1"/>
    <property type="molecule type" value="Genomic_DNA"/>
</dbReference>
<dbReference type="AlphaFoldDB" id="A0A9J6D2B0"/>
<dbReference type="Gene3D" id="3.80.10.10">
    <property type="entry name" value="Ribonuclease Inhibitor"/>
    <property type="match status" value="2"/>
</dbReference>
<accession>A0A9J6D2B0</accession>
<sequence length="207" mass="23183">MLPRLRCLEDLTLYYSPNTSTFVEAVSELLRTTNCLRFLALHSGYSGQPLKTLMDALAANSTLKTFKLWANWHAAVPPSALGKYVRSGRLLTKLVLMGYTDDRQELLLEECLVRNSTVSTLHIHSVCGGENTARFLTRILAECPCLKELALRKVQHVHTIISDETMKLCTDALAVNETLQELMLSLLAVTSEELARLLRLPTEKHTS</sequence>
<organism evidence="1 2">
    <name type="scientific">Rhipicephalus microplus</name>
    <name type="common">Cattle tick</name>
    <name type="synonym">Boophilus microplus</name>
    <dbReference type="NCBI Taxonomy" id="6941"/>
    <lineage>
        <taxon>Eukaryota</taxon>
        <taxon>Metazoa</taxon>
        <taxon>Ecdysozoa</taxon>
        <taxon>Arthropoda</taxon>
        <taxon>Chelicerata</taxon>
        <taxon>Arachnida</taxon>
        <taxon>Acari</taxon>
        <taxon>Parasitiformes</taxon>
        <taxon>Ixodida</taxon>
        <taxon>Ixodoidea</taxon>
        <taxon>Ixodidae</taxon>
        <taxon>Rhipicephalinae</taxon>
        <taxon>Rhipicephalus</taxon>
        <taxon>Boophilus</taxon>
    </lineage>
</organism>
<name>A0A9J6D2B0_RHIMP</name>
<dbReference type="SUPFAM" id="SSF52047">
    <property type="entry name" value="RNI-like"/>
    <property type="match status" value="1"/>
</dbReference>
<evidence type="ECO:0000313" key="2">
    <source>
        <dbReference type="Proteomes" id="UP000821866"/>
    </source>
</evidence>
<protein>
    <submittedName>
        <fullName evidence="1">Uncharacterized protein</fullName>
    </submittedName>
</protein>
<dbReference type="Proteomes" id="UP000821866">
    <property type="component" value="Unassembled WGS sequence"/>
</dbReference>